<feature type="transmembrane region" description="Helical" evidence="8">
    <location>
        <begin position="12"/>
        <end position="30"/>
    </location>
</feature>
<feature type="transmembrane region" description="Helical" evidence="8">
    <location>
        <begin position="357"/>
        <end position="377"/>
    </location>
</feature>
<organism evidence="9 10">
    <name type="scientific">Larkinella humicola</name>
    <dbReference type="NCBI Taxonomy" id="2607654"/>
    <lineage>
        <taxon>Bacteria</taxon>
        <taxon>Pseudomonadati</taxon>
        <taxon>Bacteroidota</taxon>
        <taxon>Cytophagia</taxon>
        <taxon>Cytophagales</taxon>
        <taxon>Spirosomataceae</taxon>
        <taxon>Larkinella</taxon>
    </lineage>
</organism>
<feature type="transmembrane region" description="Helical" evidence="8">
    <location>
        <begin position="156"/>
        <end position="177"/>
    </location>
</feature>
<dbReference type="InterPro" id="IPR038377">
    <property type="entry name" value="Na/Glc_symporter_sf"/>
</dbReference>
<evidence type="ECO:0000256" key="3">
    <source>
        <dbReference type="ARBA" id="ARBA00022448"/>
    </source>
</evidence>
<keyword evidence="3" id="KW-0813">Transport</keyword>
<comment type="subcellular location">
    <subcellularLocation>
        <location evidence="1">Membrane</location>
        <topology evidence="1">Multi-pass membrane protein</topology>
    </subcellularLocation>
</comment>
<dbReference type="NCBIfam" id="TIGR00813">
    <property type="entry name" value="sss"/>
    <property type="match status" value="1"/>
</dbReference>
<feature type="transmembrane region" description="Helical" evidence="8">
    <location>
        <begin position="42"/>
        <end position="68"/>
    </location>
</feature>
<feature type="transmembrane region" description="Helical" evidence="8">
    <location>
        <begin position="525"/>
        <end position="544"/>
    </location>
</feature>
<evidence type="ECO:0000256" key="4">
    <source>
        <dbReference type="ARBA" id="ARBA00022692"/>
    </source>
</evidence>
<accession>A0A5N1JC29</accession>
<keyword evidence="4 8" id="KW-0812">Transmembrane</keyword>
<evidence type="ECO:0000313" key="10">
    <source>
        <dbReference type="Proteomes" id="UP000326344"/>
    </source>
</evidence>
<evidence type="ECO:0000256" key="5">
    <source>
        <dbReference type="ARBA" id="ARBA00022989"/>
    </source>
</evidence>
<dbReference type="AlphaFoldDB" id="A0A5N1JC29"/>
<gene>
    <name evidence="9" type="ORF">F0P93_23140</name>
</gene>
<dbReference type="Pfam" id="PF00474">
    <property type="entry name" value="SSF"/>
    <property type="match status" value="1"/>
</dbReference>
<feature type="transmembrane region" description="Helical" evidence="8">
    <location>
        <begin position="440"/>
        <end position="461"/>
    </location>
</feature>
<evidence type="ECO:0000256" key="7">
    <source>
        <dbReference type="RuleBase" id="RU362091"/>
    </source>
</evidence>
<keyword evidence="10" id="KW-1185">Reference proteome</keyword>
<dbReference type="PANTHER" id="PTHR48086">
    <property type="entry name" value="SODIUM/PROLINE SYMPORTER-RELATED"/>
    <property type="match status" value="1"/>
</dbReference>
<protein>
    <submittedName>
        <fullName evidence="9">Na+:solute symporter</fullName>
    </submittedName>
</protein>
<evidence type="ECO:0000313" key="9">
    <source>
        <dbReference type="EMBL" id="KAA9349293.1"/>
    </source>
</evidence>
<feature type="transmembrane region" description="Helical" evidence="8">
    <location>
        <begin position="313"/>
        <end position="337"/>
    </location>
</feature>
<dbReference type="PROSITE" id="PS50283">
    <property type="entry name" value="NA_SOLUT_SYMP_3"/>
    <property type="match status" value="1"/>
</dbReference>
<feature type="transmembrane region" description="Helical" evidence="8">
    <location>
        <begin position="184"/>
        <end position="205"/>
    </location>
</feature>
<feature type="transmembrane region" description="Helical" evidence="8">
    <location>
        <begin position="74"/>
        <end position="95"/>
    </location>
</feature>
<evidence type="ECO:0000256" key="8">
    <source>
        <dbReference type="SAM" id="Phobius"/>
    </source>
</evidence>
<proteinExistence type="inferred from homology"/>
<dbReference type="RefSeq" id="WP_150880107.1">
    <property type="nucleotide sequence ID" value="NZ_VTWS01000006.1"/>
</dbReference>
<comment type="caution">
    <text evidence="9">The sequence shown here is derived from an EMBL/GenBank/DDBJ whole genome shotgun (WGS) entry which is preliminary data.</text>
</comment>
<feature type="transmembrane region" description="Helical" evidence="8">
    <location>
        <begin position="389"/>
        <end position="408"/>
    </location>
</feature>
<dbReference type="Gene3D" id="1.20.1730.10">
    <property type="entry name" value="Sodium/glucose cotransporter"/>
    <property type="match status" value="1"/>
</dbReference>
<dbReference type="EMBL" id="VTWS01000006">
    <property type="protein sequence ID" value="KAA9349293.1"/>
    <property type="molecule type" value="Genomic_DNA"/>
</dbReference>
<evidence type="ECO:0000256" key="6">
    <source>
        <dbReference type="ARBA" id="ARBA00023136"/>
    </source>
</evidence>
<feature type="transmembrane region" description="Helical" evidence="8">
    <location>
        <begin position="225"/>
        <end position="242"/>
    </location>
</feature>
<feature type="transmembrane region" description="Helical" evidence="8">
    <location>
        <begin position="121"/>
        <end position="144"/>
    </location>
</feature>
<sequence length="579" mass="63649">MQTLQSLDYWAIAIYMLLMAGIGLFLGKFVKNISDYFKGGNAIPWVSGAISNFMTKFSTFIFVAYAGIAYQHGFVALTLIWSTVLPALVGVAIFAKRWRRAGVLTPLEYLETRFNAPVRQVFSWMGVFFKILDNMVRLYALGLFVKAATSLSLETSILVCGIIVALYTVVGGLWAVVVTDVVQFIILIVATLILVPLTIQAAGGLSNMMATIPDHFTWFNGPKGMPLYLMVYYLMILVKYSGNWTFIQRFYSVRDERASQKQGMLTAVFFFLFPIIFLFPSIAAKALIPNLENPEMAYVSVCLKLLPEGIMGLMVAAMFAATMSVLSGEYNVTAGVLTRDIYQRLFNPKAADKEMLWVGRLMTVVLGSLITIGALYVGGFGGAFEANKLFTGLFAIPMTLPLVLGIVLKKPQPWGAFATLIVGMGLGLILNAMPQVSWEWATFIEIVACVLVFLLSGITSVQTDAYRLRVEAFFRRLNTPLTEAEKPQENPAFMQVMNRLYAVALTVTGSLFLVMSLPSLSETSGRVACGAGLLCLLLAPLMWYRTRNLPNAGSDLQSEPLSVADLKSAAKVHSDSKSK</sequence>
<dbReference type="Proteomes" id="UP000326344">
    <property type="component" value="Unassembled WGS sequence"/>
</dbReference>
<reference evidence="9 10" key="1">
    <citation type="submission" date="2019-09" db="EMBL/GenBank/DDBJ databases">
        <title>Genome Sequence of Larkinella sp MA1.</title>
        <authorList>
            <person name="Srinivasan S."/>
        </authorList>
    </citation>
    <scope>NUCLEOTIDE SEQUENCE [LARGE SCALE GENOMIC DNA]</scope>
    <source>
        <strain evidence="9 10">MA1</strain>
    </source>
</reference>
<dbReference type="CDD" id="cd11477">
    <property type="entry name" value="SLC5sbd_u1"/>
    <property type="match status" value="1"/>
</dbReference>
<dbReference type="GO" id="GO:0022857">
    <property type="term" value="F:transmembrane transporter activity"/>
    <property type="evidence" value="ECO:0007669"/>
    <property type="project" value="InterPro"/>
</dbReference>
<name>A0A5N1JC29_9BACT</name>
<feature type="transmembrane region" description="Helical" evidence="8">
    <location>
        <begin position="415"/>
        <end position="434"/>
    </location>
</feature>
<comment type="similarity">
    <text evidence="2 7">Belongs to the sodium:solute symporter (SSF) (TC 2.A.21) family.</text>
</comment>
<keyword evidence="5 8" id="KW-1133">Transmembrane helix</keyword>
<feature type="transmembrane region" description="Helical" evidence="8">
    <location>
        <begin position="500"/>
        <end position="519"/>
    </location>
</feature>
<keyword evidence="6 8" id="KW-0472">Membrane</keyword>
<evidence type="ECO:0000256" key="2">
    <source>
        <dbReference type="ARBA" id="ARBA00006434"/>
    </source>
</evidence>
<dbReference type="PANTHER" id="PTHR48086:SF7">
    <property type="entry name" value="SODIUM-SOLUTE SYMPORTER-RELATED"/>
    <property type="match status" value="1"/>
</dbReference>
<dbReference type="GO" id="GO:0005886">
    <property type="term" value="C:plasma membrane"/>
    <property type="evidence" value="ECO:0007669"/>
    <property type="project" value="TreeGrafter"/>
</dbReference>
<feature type="transmembrane region" description="Helical" evidence="8">
    <location>
        <begin position="263"/>
        <end position="288"/>
    </location>
</feature>
<dbReference type="InterPro" id="IPR050277">
    <property type="entry name" value="Sodium:Solute_Symporter"/>
</dbReference>
<dbReference type="InterPro" id="IPR001734">
    <property type="entry name" value="Na/solute_symporter"/>
</dbReference>
<evidence type="ECO:0000256" key="1">
    <source>
        <dbReference type="ARBA" id="ARBA00004141"/>
    </source>
</evidence>